<comment type="similarity">
    <text evidence="1">In the C-terminal section; belongs to the class-I pyridoxal-phosphate-dependent aminotransferase family.</text>
</comment>
<dbReference type="STRING" id="2055.BCM27_07790"/>
<comment type="caution">
    <text evidence="7">The sequence shown here is derived from an EMBL/GenBank/DDBJ whole genome shotgun (WGS) entry which is preliminary data.</text>
</comment>
<dbReference type="CDD" id="cd00609">
    <property type="entry name" value="AAT_like"/>
    <property type="match status" value="1"/>
</dbReference>
<dbReference type="InterPro" id="IPR000524">
    <property type="entry name" value="Tscrpt_reg_HTH_GntR"/>
</dbReference>
<dbReference type="SMART" id="SM00345">
    <property type="entry name" value="HTH_GNTR"/>
    <property type="match status" value="1"/>
</dbReference>
<dbReference type="Proteomes" id="UP000234662">
    <property type="component" value="Unassembled WGS sequence"/>
</dbReference>
<evidence type="ECO:0000313" key="8">
    <source>
        <dbReference type="Proteomes" id="UP000234662"/>
    </source>
</evidence>
<evidence type="ECO:0000256" key="1">
    <source>
        <dbReference type="ARBA" id="ARBA00005384"/>
    </source>
</evidence>
<dbReference type="Pfam" id="PF00392">
    <property type="entry name" value="GntR"/>
    <property type="match status" value="1"/>
</dbReference>
<dbReference type="CDD" id="cd07377">
    <property type="entry name" value="WHTH_GntR"/>
    <property type="match status" value="1"/>
</dbReference>
<dbReference type="GO" id="GO:0030170">
    <property type="term" value="F:pyridoxal phosphate binding"/>
    <property type="evidence" value="ECO:0007669"/>
    <property type="project" value="InterPro"/>
</dbReference>
<feature type="domain" description="HTH gntR-type" evidence="6">
    <location>
        <begin position="7"/>
        <end position="75"/>
    </location>
</feature>
<keyword evidence="3" id="KW-0805">Transcription regulation</keyword>
<evidence type="ECO:0000259" key="6">
    <source>
        <dbReference type="PROSITE" id="PS50949"/>
    </source>
</evidence>
<dbReference type="SUPFAM" id="SSF53383">
    <property type="entry name" value="PLP-dependent transferases"/>
    <property type="match status" value="1"/>
</dbReference>
<dbReference type="InterPro" id="IPR015421">
    <property type="entry name" value="PyrdxlP-dep_Trfase_major"/>
</dbReference>
<sequence length="440" mass="46432">MSVVITGQTVNAIVQSARDAIVSGRLRPGDTLPPIRELATELGVNRNTVATAYRQLVVLGAADTRGRGGTVVADRLHPGSELAAPADAVDLAGGNPDPDLLPDLRAAIAASPYRPTMYGTSAVAPALRAAAPVLFGDHPQEGELVATHGAVDAMERLLNTHLVRGDGVAVENPCFLASVGTVRVNGYRALPVKLDGSGMRPDHLARALDEGARAVIVTCRGHNPGGIALSETRAGELRTLLERYPEVLVIEDDHFSLLSVYDYRRVIPDNSRHWAVVRSVAKFLGPDLRVALVDADPTTAAALDARLRSGRPWVSHLLQTTAAHLLTDPATTELIATARDEYARRTGLLIDALTSAGVASTLGPPDGINTWVDLPREVPAEKVSTELARRGWAVQPGTIFAVDGATPRNGLRVTTSRLDRAAAETFTAALAASIAEIDAP</sequence>
<evidence type="ECO:0000256" key="3">
    <source>
        <dbReference type="ARBA" id="ARBA00023015"/>
    </source>
</evidence>
<dbReference type="InterPro" id="IPR036390">
    <property type="entry name" value="WH_DNA-bd_sf"/>
</dbReference>
<dbReference type="GO" id="GO:0003677">
    <property type="term" value="F:DNA binding"/>
    <property type="evidence" value="ECO:0007669"/>
    <property type="project" value="UniProtKB-KW"/>
</dbReference>
<proteinExistence type="inferred from homology"/>
<dbReference type="Gene3D" id="3.40.640.10">
    <property type="entry name" value="Type I PLP-dependent aspartate aminotransferase-like (Major domain)"/>
    <property type="match status" value="1"/>
</dbReference>
<name>A0A2I1R3C9_9ACTN</name>
<dbReference type="AlphaFoldDB" id="A0A2I1R3C9"/>
<keyword evidence="4" id="KW-0238">DNA-binding</keyword>
<dbReference type="InterPro" id="IPR015424">
    <property type="entry name" value="PyrdxlP-dep_Trfase"/>
</dbReference>
<evidence type="ECO:0000313" key="7">
    <source>
        <dbReference type="EMBL" id="PKZ63635.1"/>
    </source>
</evidence>
<dbReference type="Gene3D" id="1.10.10.10">
    <property type="entry name" value="Winged helix-like DNA-binding domain superfamily/Winged helix DNA-binding domain"/>
    <property type="match status" value="1"/>
</dbReference>
<keyword evidence="5" id="KW-0804">Transcription</keyword>
<evidence type="ECO:0000256" key="2">
    <source>
        <dbReference type="ARBA" id="ARBA00022898"/>
    </source>
</evidence>
<dbReference type="PANTHER" id="PTHR46577:SF1">
    <property type="entry name" value="HTH-TYPE TRANSCRIPTIONAL REGULATORY PROTEIN GABR"/>
    <property type="match status" value="1"/>
</dbReference>
<dbReference type="InterPro" id="IPR015422">
    <property type="entry name" value="PyrdxlP-dep_Trfase_small"/>
</dbReference>
<dbReference type="PANTHER" id="PTHR46577">
    <property type="entry name" value="HTH-TYPE TRANSCRIPTIONAL REGULATORY PROTEIN GABR"/>
    <property type="match status" value="1"/>
</dbReference>
<dbReference type="Pfam" id="PF00155">
    <property type="entry name" value="Aminotran_1_2"/>
    <property type="match status" value="1"/>
</dbReference>
<dbReference type="SUPFAM" id="SSF46785">
    <property type="entry name" value="Winged helix' DNA-binding domain"/>
    <property type="match status" value="1"/>
</dbReference>
<keyword evidence="2" id="KW-0663">Pyridoxal phosphate</keyword>
<evidence type="ECO:0000256" key="5">
    <source>
        <dbReference type="ARBA" id="ARBA00023163"/>
    </source>
</evidence>
<dbReference type="InterPro" id="IPR051446">
    <property type="entry name" value="HTH_trans_reg/aminotransferase"/>
</dbReference>
<dbReference type="GO" id="GO:0003700">
    <property type="term" value="F:DNA-binding transcription factor activity"/>
    <property type="evidence" value="ECO:0007669"/>
    <property type="project" value="InterPro"/>
</dbReference>
<dbReference type="InterPro" id="IPR036388">
    <property type="entry name" value="WH-like_DNA-bd_sf"/>
</dbReference>
<organism evidence="7 8">
    <name type="scientific">Gordonia terrae</name>
    <dbReference type="NCBI Taxonomy" id="2055"/>
    <lineage>
        <taxon>Bacteria</taxon>
        <taxon>Bacillati</taxon>
        <taxon>Actinomycetota</taxon>
        <taxon>Actinomycetes</taxon>
        <taxon>Mycobacteriales</taxon>
        <taxon>Gordoniaceae</taxon>
        <taxon>Gordonia</taxon>
    </lineage>
</organism>
<accession>A0A2I1R3C9</accession>
<reference evidence="7 8" key="1">
    <citation type="submission" date="2017-12" db="EMBL/GenBank/DDBJ databases">
        <title>Phylogenetic diversity of female urinary microbiome.</title>
        <authorList>
            <person name="Thomas-White K."/>
            <person name="Wolfe A.J."/>
        </authorList>
    </citation>
    <scope>NUCLEOTIDE SEQUENCE [LARGE SCALE GENOMIC DNA]</scope>
    <source>
        <strain evidence="7 8">UMB0777</strain>
    </source>
</reference>
<protein>
    <submittedName>
        <fullName evidence="7">Transcriptional regulator PtsJ</fullName>
    </submittedName>
</protein>
<gene>
    <name evidence="7" type="ORF">CYJ73_20605</name>
</gene>
<dbReference type="EMBL" id="PKJC01000022">
    <property type="protein sequence ID" value="PKZ63635.1"/>
    <property type="molecule type" value="Genomic_DNA"/>
</dbReference>
<dbReference type="InterPro" id="IPR004839">
    <property type="entry name" value="Aminotransferase_I/II_large"/>
</dbReference>
<evidence type="ECO:0000256" key="4">
    <source>
        <dbReference type="ARBA" id="ARBA00023125"/>
    </source>
</evidence>
<dbReference type="PROSITE" id="PS50949">
    <property type="entry name" value="HTH_GNTR"/>
    <property type="match status" value="1"/>
</dbReference>
<dbReference type="Gene3D" id="3.90.1150.10">
    <property type="entry name" value="Aspartate Aminotransferase, domain 1"/>
    <property type="match status" value="1"/>
</dbReference>